<evidence type="ECO:0000256" key="2">
    <source>
        <dbReference type="SAM" id="Phobius"/>
    </source>
</evidence>
<evidence type="ECO:0000313" key="4">
    <source>
        <dbReference type="Proteomes" id="UP000521748"/>
    </source>
</evidence>
<feature type="transmembrane region" description="Helical" evidence="2">
    <location>
        <begin position="139"/>
        <end position="161"/>
    </location>
</feature>
<reference evidence="3 4" key="1">
    <citation type="submission" date="2020-07" db="EMBL/GenBank/DDBJ databases">
        <title>Sequencing the genomes of 1000 actinobacteria strains.</title>
        <authorList>
            <person name="Klenk H.-P."/>
        </authorList>
    </citation>
    <scope>NUCLEOTIDE SEQUENCE [LARGE SCALE GENOMIC DNA]</scope>
    <source>
        <strain evidence="3 4">DSM 102047</strain>
    </source>
</reference>
<feature type="compositionally biased region" description="Low complexity" evidence="1">
    <location>
        <begin position="7"/>
        <end position="25"/>
    </location>
</feature>
<dbReference type="Pfam" id="PF14248">
    <property type="entry name" value="DUF4345"/>
    <property type="match status" value="1"/>
</dbReference>
<protein>
    <recommendedName>
        <fullName evidence="5">DUF4345 domain-containing protein</fullName>
    </recommendedName>
</protein>
<feature type="region of interest" description="Disordered" evidence="1">
    <location>
        <begin position="1"/>
        <end position="35"/>
    </location>
</feature>
<organism evidence="3 4">
    <name type="scientific">Psychromicrobium silvestre</name>
    <dbReference type="NCBI Taxonomy" id="1645614"/>
    <lineage>
        <taxon>Bacteria</taxon>
        <taxon>Bacillati</taxon>
        <taxon>Actinomycetota</taxon>
        <taxon>Actinomycetes</taxon>
        <taxon>Micrococcales</taxon>
        <taxon>Micrococcaceae</taxon>
        <taxon>Psychromicrobium</taxon>
    </lineage>
</organism>
<evidence type="ECO:0000256" key="1">
    <source>
        <dbReference type="SAM" id="MobiDB-lite"/>
    </source>
</evidence>
<dbReference type="InterPro" id="IPR025597">
    <property type="entry name" value="DUF4345"/>
</dbReference>
<name>A0A7Y9LW48_9MICC</name>
<evidence type="ECO:0008006" key="5">
    <source>
        <dbReference type="Google" id="ProtNLM"/>
    </source>
</evidence>
<dbReference type="EMBL" id="JACBYQ010000002">
    <property type="protein sequence ID" value="NYE96713.1"/>
    <property type="molecule type" value="Genomic_DNA"/>
</dbReference>
<accession>A0A7Y9LW48</accession>
<comment type="caution">
    <text evidence="3">The sequence shown here is derived from an EMBL/GenBank/DDBJ whole genome shotgun (WGS) entry which is preliminary data.</text>
</comment>
<dbReference type="Proteomes" id="UP000521748">
    <property type="component" value="Unassembled WGS sequence"/>
</dbReference>
<dbReference type="RefSeq" id="WP_179390335.1">
    <property type="nucleotide sequence ID" value="NZ_JACBYQ010000002.1"/>
</dbReference>
<proteinExistence type="predicted"/>
<sequence>MSESVFPEETPSEDASAADASSIEPAPDETSSTEAAESRADWKVFRLVVALLGLVIVGFGLFDLFTGTSGLPDAISEKNATLESNYRFLAALMVGVGAAFIAIAIKFTWANVLIFVCATIFLGGLARVVSWAISGLPNVLMILLMIIELVVPPVIAVWYLWINRTQKLRETYRGMGALPKQ</sequence>
<gene>
    <name evidence="3" type="ORF">FHU41_002963</name>
</gene>
<keyword evidence="2" id="KW-1133">Transmembrane helix</keyword>
<dbReference type="SUPFAM" id="SSF103473">
    <property type="entry name" value="MFS general substrate transporter"/>
    <property type="match status" value="1"/>
</dbReference>
<feature type="transmembrane region" description="Helical" evidence="2">
    <location>
        <begin position="86"/>
        <end position="105"/>
    </location>
</feature>
<feature type="transmembrane region" description="Helical" evidence="2">
    <location>
        <begin position="112"/>
        <end position="133"/>
    </location>
</feature>
<feature type="transmembrane region" description="Helical" evidence="2">
    <location>
        <begin position="44"/>
        <end position="66"/>
    </location>
</feature>
<evidence type="ECO:0000313" key="3">
    <source>
        <dbReference type="EMBL" id="NYE96713.1"/>
    </source>
</evidence>
<keyword evidence="2" id="KW-0812">Transmembrane</keyword>
<keyword evidence="2" id="KW-0472">Membrane</keyword>
<keyword evidence="4" id="KW-1185">Reference proteome</keyword>
<dbReference type="AlphaFoldDB" id="A0A7Y9LW48"/>
<dbReference type="InterPro" id="IPR036259">
    <property type="entry name" value="MFS_trans_sf"/>
</dbReference>